<dbReference type="Proteomes" id="UP000198384">
    <property type="component" value="Unassembled WGS sequence"/>
</dbReference>
<evidence type="ECO:0000256" key="1">
    <source>
        <dbReference type="SAM" id="SignalP"/>
    </source>
</evidence>
<dbReference type="InterPro" id="IPR012334">
    <property type="entry name" value="Pectin_lyas_fold"/>
</dbReference>
<dbReference type="PANTHER" id="PTHR31339:SF9">
    <property type="entry name" value="PLASMIN AND FIBRONECTIN-BINDING PROTEIN A"/>
    <property type="match status" value="1"/>
</dbReference>
<organism evidence="2 3">
    <name type="scientific">Lutibacter agarilyticus</name>
    <dbReference type="NCBI Taxonomy" id="1109740"/>
    <lineage>
        <taxon>Bacteria</taxon>
        <taxon>Pseudomonadati</taxon>
        <taxon>Bacteroidota</taxon>
        <taxon>Flavobacteriia</taxon>
        <taxon>Flavobacteriales</taxon>
        <taxon>Flavobacteriaceae</taxon>
        <taxon>Lutibacter</taxon>
    </lineage>
</organism>
<keyword evidence="1" id="KW-0732">Signal</keyword>
<evidence type="ECO:0000313" key="2">
    <source>
        <dbReference type="EMBL" id="SNR77136.1"/>
    </source>
</evidence>
<keyword evidence="3" id="KW-1185">Reference proteome</keyword>
<evidence type="ECO:0008006" key="4">
    <source>
        <dbReference type="Google" id="ProtNLM"/>
    </source>
</evidence>
<accession>A0A238Z1B9</accession>
<gene>
    <name evidence="2" type="ORF">SAMN06265371_11219</name>
</gene>
<dbReference type="PANTHER" id="PTHR31339">
    <property type="entry name" value="PECTIN LYASE-RELATED"/>
    <property type="match status" value="1"/>
</dbReference>
<reference evidence="2 3" key="1">
    <citation type="submission" date="2017-06" db="EMBL/GenBank/DDBJ databases">
        <authorList>
            <person name="Kim H.J."/>
            <person name="Triplett B.A."/>
        </authorList>
    </citation>
    <scope>NUCLEOTIDE SEQUENCE [LARGE SCALE GENOMIC DNA]</scope>
    <source>
        <strain evidence="2 3">DSM 29150</strain>
    </source>
</reference>
<dbReference type="SUPFAM" id="SSF51126">
    <property type="entry name" value="Pectin lyase-like"/>
    <property type="match status" value="1"/>
</dbReference>
<proteinExistence type="predicted"/>
<dbReference type="InterPro" id="IPR051801">
    <property type="entry name" value="GH28_Enzymes"/>
</dbReference>
<name>A0A238Z1B9_9FLAO</name>
<protein>
    <recommendedName>
        <fullName evidence="4">Pectate lyase superfamily protein</fullName>
    </recommendedName>
</protein>
<dbReference type="RefSeq" id="WP_217900281.1">
    <property type="nucleotide sequence ID" value="NZ_FZNT01000012.1"/>
</dbReference>
<dbReference type="EMBL" id="FZNT01000012">
    <property type="protein sequence ID" value="SNR77136.1"/>
    <property type="molecule type" value="Genomic_DNA"/>
</dbReference>
<dbReference type="Gene3D" id="2.160.20.10">
    <property type="entry name" value="Single-stranded right-handed beta-helix, Pectin lyase-like"/>
    <property type="match status" value="1"/>
</dbReference>
<evidence type="ECO:0000313" key="3">
    <source>
        <dbReference type="Proteomes" id="UP000198384"/>
    </source>
</evidence>
<sequence>MKHRLSVISILSSILFCTTLYSQNNWDKAIQIVSELNPVTSFLDTTYYINSFGAKGDGETPCKEAFDKAVTTCSENGGGTIIVEAGDYYMNGLLVLKSNAHTELKEGAVFNFSSHESDYLPAVLTRWEGMELYNFSPLIYAYHVSNIVITGKGTINGNGSKHFASWKHQQVADKKSIARNG</sequence>
<dbReference type="InterPro" id="IPR011050">
    <property type="entry name" value="Pectin_lyase_fold/virulence"/>
</dbReference>
<feature type="chain" id="PRO_5013122377" description="Pectate lyase superfamily protein" evidence="1">
    <location>
        <begin position="23"/>
        <end position="181"/>
    </location>
</feature>
<dbReference type="AlphaFoldDB" id="A0A238Z1B9"/>
<feature type="signal peptide" evidence="1">
    <location>
        <begin position="1"/>
        <end position="22"/>
    </location>
</feature>